<gene>
    <name evidence="1" type="ORF">IZ6_10940</name>
</gene>
<reference evidence="1 2" key="1">
    <citation type="submission" date="2020-08" db="EMBL/GenBank/DDBJ databases">
        <title>Genome sequence of Rhizobiales bacterium strain IZ6.</title>
        <authorList>
            <person name="Nakai R."/>
            <person name="Naganuma T."/>
        </authorList>
    </citation>
    <scope>NUCLEOTIDE SEQUENCE [LARGE SCALE GENOMIC DNA]</scope>
    <source>
        <strain evidence="1 2">IZ6</strain>
    </source>
</reference>
<accession>A0A6S6QN29</accession>
<name>A0A6S6QN29_9HYPH</name>
<sequence>MPDIPLPLSSSPGATPLEAQGRLINAYVEPLEGGEGSYVRRRVPGLIEAAPDNEALGPVRGFHFVSNTLLIAQGGKLCKIVADGTRSVLGDLPGTGAVTIASNNKAPIPDILCVTSAGIYALTISGAPVSFTDPDLPQPNSVCFIDGYFIMTLRDGRVFASGLNSTTFSGVDFAKAEAKAGGLYRGVVFGQQLYLMGPNATEVWYNAANPTGFPFTRASVIPVGLVAPTAVAGMEDGFNLALIWVGSDRRVWQLTGGYTPQPIATPDVARALSEIAAADISTLIFTAGEHACCAITGPDFTWVYDLSTNCWHERASYRTPNWRASMSARAFDAWFTGDRKNAQVHKISESAQEESGEPLIFCLRTKPAAAFPNRVRIHRADFGFVMGRGLVDGREPIETDPVVRIRYSDDGGNSFSQPIERSLGRHAKFDTRITVNRLGLTGPFGRVYELEVSDPVYVGLLTASHEAEARMN</sequence>
<proteinExistence type="predicted"/>
<dbReference type="RefSeq" id="WP_222876991.1">
    <property type="nucleotide sequence ID" value="NZ_AP023361.1"/>
</dbReference>
<evidence type="ECO:0000313" key="2">
    <source>
        <dbReference type="Proteomes" id="UP000515317"/>
    </source>
</evidence>
<keyword evidence="2" id="KW-1185">Reference proteome</keyword>
<dbReference type="AlphaFoldDB" id="A0A6S6QN29"/>
<dbReference type="Proteomes" id="UP000515317">
    <property type="component" value="Chromosome"/>
</dbReference>
<dbReference type="KEGG" id="tso:IZ6_10940"/>
<organism evidence="1 2">
    <name type="scientific">Terrihabitans soli</name>
    <dbReference type="NCBI Taxonomy" id="708113"/>
    <lineage>
        <taxon>Bacteria</taxon>
        <taxon>Pseudomonadati</taxon>
        <taxon>Pseudomonadota</taxon>
        <taxon>Alphaproteobacteria</taxon>
        <taxon>Hyphomicrobiales</taxon>
        <taxon>Terrihabitans</taxon>
    </lineage>
</organism>
<dbReference type="EMBL" id="AP023361">
    <property type="protein sequence ID" value="BCJ90359.1"/>
    <property type="molecule type" value="Genomic_DNA"/>
</dbReference>
<evidence type="ECO:0000313" key="1">
    <source>
        <dbReference type="EMBL" id="BCJ90359.1"/>
    </source>
</evidence>
<protein>
    <submittedName>
        <fullName evidence="1">Uncharacterized protein</fullName>
    </submittedName>
</protein>